<accession>A0A2A9PJS6</accession>
<reference evidence="3 4" key="2">
    <citation type="journal article" date="2017" name="Sci. Rep.">
        <title>Ant-infecting Ophiocordyceps genomes reveal a high diversity of potential behavioral manipulation genes and a possible major role for enterotoxins.</title>
        <authorList>
            <person name="de Bekker C."/>
            <person name="Ohm R.A."/>
            <person name="Evans H.C."/>
            <person name="Brachmann A."/>
            <person name="Hughes D.P."/>
        </authorList>
    </citation>
    <scope>NUCLEOTIDE SEQUENCE [LARGE SCALE GENOMIC DNA]</scope>
    <source>
        <strain evidence="3 4">SC16a</strain>
    </source>
</reference>
<dbReference type="InterPro" id="IPR010905">
    <property type="entry name" value="Glyco_hydro_88"/>
</dbReference>
<feature type="signal peptide" evidence="2">
    <location>
        <begin position="1"/>
        <end position="16"/>
    </location>
</feature>
<protein>
    <submittedName>
        <fullName evidence="3">Uncharacterized protein</fullName>
    </submittedName>
</protein>
<dbReference type="STRING" id="268505.A0A2A9PJS6"/>
<dbReference type="InterPro" id="IPR008928">
    <property type="entry name" value="6-hairpin_glycosidase_sf"/>
</dbReference>
<proteinExistence type="predicted"/>
<reference evidence="3 4" key="1">
    <citation type="journal article" date="2015" name="BMC Genomics">
        <title>Gene expression during zombie ant biting behavior reflects the complexity underlying fungal parasitic behavioral manipulation.</title>
        <authorList>
            <person name="de Bekker C."/>
            <person name="Ohm R.A."/>
            <person name="Loreto R.G."/>
            <person name="Sebastian A."/>
            <person name="Albert I."/>
            <person name="Merrow M."/>
            <person name="Brachmann A."/>
            <person name="Hughes D.P."/>
        </authorList>
    </citation>
    <scope>NUCLEOTIDE SEQUENCE [LARGE SCALE GENOMIC DNA]</scope>
    <source>
        <strain evidence="3 4">SC16a</strain>
    </source>
</reference>
<feature type="chain" id="PRO_5012563803" evidence="2">
    <location>
        <begin position="17"/>
        <end position="412"/>
    </location>
</feature>
<sequence length="412" mass="44835">MLLQTTTLLAVSVAAAATATTTTTTTTTPFSRLMLDSLKTRLQGIASSGAPSSTLESAVLALSIEALLDQYPASGPGPDNDDLFLGAVLDLAAGAFPDADRAADRPMDRFALATAIDRAISSGRVPVSPAARNASRAIAASLPLQTRNPDGGLWYYHAYPQWSYLDGLFAVLPYLAALPGRNESDMELQLALVQKHCDRPAGRPLLVHGYDWSRTASWADAKNGASPHVWGRSMGWLLVGVIETWEMLSCAGHHSRPFCHRLQRLTLRVADSLVSLADLESGAWRQLTILSEHFGNYLESSSTALYIFALLKALRIRMLPPGPPYYRHVAERAYNYTLHSFVNYDPKNSSIIGYGRTVSVCSLNSSASYEYYISQPLMPNSLLGESAFILASLEIERLEPEPDGLTIPFSNK</sequence>
<keyword evidence="1" id="KW-0378">Hydrolase</keyword>
<evidence type="ECO:0000313" key="3">
    <source>
        <dbReference type="EMBL" id="PFH61608.1"/>
    </source>
</evidence>
<dbReference type="Gene3D" id="1.50.10.10">
    <property type="match status" value="1"/>
</dbReference>
<evidence type="ECO:0000256" key="2">
    <source>
        <dbReference type="SAM" id="SignalP"/>
    </source>
</evidence>
<dbReference type="GO" id="GO:0005975">
    <property type="term" value="P:carbohydrate metabolic process"/>
    <property type="evidence" value="ECO:0007669"/>
    <property type="project" value="InterPro"/>
</dbReference>
<dbReference type="PANTHER" id="PTHR33886:SF8">
    <property type="entry name" value="UNSATURATED RHAMNOGALACTURONAN HYDROLASE (EUROFUNG)"/>
    <property type="match status" value="1"/>
</dbReference>
<dbReference type="Pfam" id="PF07470">
    <property type="entry name" value="Glyco_hydro_88"/>
    <property type="match status" value="1"/>
</dbReference>
<gene>
    <name evidence="3" type="ORF">XA68_16869</name>
</gene>
<dbReference type="SUPFAM" id="SSF48208">
    <property type="entry name" value="Six-hairpin glycosidases"/>
    <property type="match status" value="1"/>
</dbReference>
<dbReference type="EMBL" id="LAZP02000063">
    <property type="protein sequence ID" value="PFH61608.1"/>
    <property type="molecule type" value="Genomic_DNA"/>
</dbReference>
<dbReference type="GO" id="GO:0016787">
    <property type="term" value="F:hydrolase activity"/>
    <property type="evidence" value="ECO:0007669"/>
    <property type="project" value="UniProtKB-KW"/>
</dbReference>
<dbReference type="InterPro" id="IPR052043">
    <property type="entry name" value="PolySaccharide_Degr_Enz"/>
</dbReference>
<keyword evidence="2" id="KW-0732">Signal</keyword>
<comment type="caution">
    <text evidence="3">The sequence shown here is derived from an EMBL/GenBank/DDBJ whole genome shotgun (WGS) entry which is preliminary data.</text>
</comment>
<dbReference type="InterPro" id="IPR012341">
    <property type="entry name" value="6hp_glycosidase-like_sf"/>
</dbReference>
<evidence type="ECO:0000313" key="4">
    <source>
        <dbReference type="Proteomes" id="UP000037136"/>
    </source>
</evidence>
<dbReference type="PANTHER" id="PTHR33886">
    <property type="entry name" value="UNSATURATED RHAMNOGALACTURONAN HYDROLASE (EUROFUNG)"/>
    <property type="match status" value="1"/>
</dbReference>
<organism evidence="3 4">
    <name type="scientific">Ophiocordyceps unilateralis</name>
    <name type="common">Zombie-ant fungus</name>
    <name type="synonym">Torrubia unilateralis</name>
    <dbReference type="NCBI Taxonomy" id="268505"/>
    <lineage>
        <taxon>Eukaryota</taxon>
        <taxon>Fungi</taxon>
        <taxon>Dikarya</taxon>
        <taxon>Ascomycota</taxon>
        <taxon>Pezizomycotina</taxon>
        <taxon>Sordariomycetes</taxon>
        <taxon>Hypocreomycetidae</taxon>
        <taxon>Hypocreales</taxon>
        <taxon>Ophiocordycipitaceae</taxon>
        <taxon>Ophiocordyceps</taxon>
    </lineage>
</organism>
<dbReference type="OrthoDB" id="540611at2759"/>
<evidence type="ECO:0000256" key="1">
    <source>
        <dbReference type="ARBA" id="ARBA00022801"/>
    </source>
</evidence>
<keyword evidence="4" id="KW-1185">Reference proteome</keyword>
<dbReference type="Proteomes" id="UP000037136">
    <property type="component" value="Unassembled WGS sequence"/>
</dbReference>
<name>A0A2A9PJS6_OPHUN</name>
<dbReference type="AlphaFoldDB" id="A0A2A9PJS6"/>